<evidence type="ECO:0000259" key="7">
    <source>
        <dbReference type="Pfam" id="PF00189"/>
    </source>
</evidence>
<gene>
    <name evidence="8" type="primary">rps3</name>
</gene>
<evidence type="ECO:0000256" key="3">
    <source>
        <dbReference type="ARBA" id="ARBA00023274"/>
    </source>
</evidence>
<feature type="region of interest" description="Disordered" evidence="6">
    <location>
        <begin position="346"/>
        <end position="367"/>
    </location>
</feature>
<evidence type="ECO:0000256" key="5">
    <source>
        <dbReference type="RuleBase" id="RU003624"/>
    </source>
</evidence>
<comment type="similarity">
    <text evidence="1 5">Belongs to the universal ribosomal protein uS3 family.</text>
</comment>
<dbReference type="Gene3D" id="3.30.1140.32">
    <property type="entry name" value="Ribosomal protein S3, C-terminal domain"/>
    <property type="match status" value="1"/>
</dbReference>
<reference evidence="8" key="1">
    <citation type="journal article" date="2017" name="J. Phycol.">
        <title>Complete mitochondrial genomes of prasinophyte algae Pyramimonas parkeae and Cymbomonas tetramitiformis.</title>
        <authorList>
            <person name="Satjarak A."/>
            <person name="Burns J.A."/>
            <person name="Kim E."/>
            <person name="Graham L.E."/>
        </authorList>
    </citation>
    <scope>NUCLEOTIDE SEQUENCE</scope>
    <source>
        <strain evidence="8">PLY262</strain>
    </source>
</reference>
<evidence type="ECO:0000256" key="6">
    <source>
        <dbReference type="SAM" id="MobiDB-lite"/>
    </source>
</evidence>
<dbReference type="InterPro" id="IPR036419">
    <property type="entry name" value="Ribosomal_S3_C_sf"/>
</dbReference>
<dbReference type="PANTHER" id="PTHR11760">
    <property type="entry name" value="30S/40S RIBOSOMAL PROTEIN S3"/>
    <property type="match status" value="1"/>
</dbReference>
<dbReference type="GO" id="GO:0006412">
    <property type="term" value="P:translation"/>
    <property type="evidence" value="ECO:0007669"/>
    <property type="project" value="InterPro"/>
</dbReference>
<evidence type="ECO:0000313" key="8">
    <source>
        <dbReference type="EMBL" id="ANA57095.1"/>
    </source>
</evidence>
<keyword evidence="8" id="KW-0496">Mitochondrion</keyword>
<protein>
    <recommendedName>
        <fullName evidence="4">40S ribosomal protein S3</fullName>
    </recommendedName>
</protein>
<dbReference type="EMBL" id="KX013548">
    <property type="protein sequence ID" value="ANA57095.1"/>
    <property type="molecule type" value="Genomic_DNA"/>
</dbReference>
<evidence type="ECO:0000256" key="4">
    <source>
        <dbReference type="ARBA" id="ARBA00035408"/>
    </source>
</evidence>
<organism evidence="8">
    <name type="scientific">Cymbomonas tetramitiformis</name>
    <dbReference type="NCBI Taxonomy" id="36881"/>
    <lineage>
        <taxon>Eukaryota</taxon>
        <taxon>Viridiplantae</taxon>
        <taxon>Chlorophyta</taxon>
        <taxon>Pyramimonadophyceae</taxon>
        <taxon>Pyramimonadales</taxon>
        <taxon>Pyramimonadaceae</taxon>
        <taxon>Cymbomonas</taxon>
    </lineage>
</organism>
<feature type="region of interest" description="Disordered" evidence="6">
    <location>
        <begin position="165"/>
        <end position="201"/>
    </location>
</feature>
<dbReference type="PROSITE" id="PS00548">
    <property type="entry name" value="RIBOSOMAL_S3"/>
    <property type="match status" value="1"/>
</dbReference>
<dbReference type="RefSeq" id="YP_009449551.1">
    <property type="nucleotide sequence ID" value="NC_036614.1"/>
</dbReference>
<accession>A0A1S5R1Y0</accession>
<dbReference type="GO" id="GO:0022627">
    <property type="term" value="C:cytosolic small ribosomal subunit"/>
    <property type="evidence" value="ECO:0007669"/>
    <property type="project" value="TreeGrafter"/>
</dbReference>
<keyword evidence="3 5" id="KW-0687">Ribonucleoprotein</keyword>
<dbReference type="SUPFAM" id="SSF54821">
    <property type="entry name" value="Ribosomal protein S3 C-terminal domain"/>
    <property type="match status" value="1"/>
</dbReference>
<dbReference type="InterPro" id="IPR001351">
    <property type="entry name" value="Ribosomal_uS3_C"/>
</dbReference>
<geneLocation type="mitochondrion" evidence="8"/>
<feature type="compositionally biased region" description="Polar residues" evidence="6">
    <location>
        <begin position="181"/>
        <end position="197"/>
    </location>
</feature>
<dbReference type="Pfam" id="PF00189">
    <property type="entry name" value="Ribosomal_S3_C"/>
    <property type="match status" value="1"/>
</dbReference>
<feature type="domain" description="Small ribosomal subunit protein uS3 C-terminal" evidence="7">
    <location>
        <begin position="415"/>
        <end position="474"/>
    </location>
</feature>
<sequence>MDSRVYTKISDITKFLKKKKEKLNKNQEYTKNLKKYYINKEHSRGVQPGRTQRFCLIKPGRDARVLKTLGVTTQCSREKKLKIFVRPGERSEKTKKKKILSPIVPVCDARQFFSRPQKNWRLRYVQLKKKLEEMLTNNSTPKKIKFYKYHKRLFKLSSSGLFLRKKRTRPSNKKQKHTGVSRPQASVASLSQNCQSQDRGRPCVLVSPKTAEKLSVSALSKKPQRIRPSYRIPSEHQDLLFLKYLLKLNISAGRLTHGRIQNSFFFFQGALRERSDNHAVKPYLLTNSIENIESILYKTLKCNTSVLPLKIKNPLKSAYFLALFIGNGIKQKRSLRQIFKLITKMKKKSETSKRRPSNKKQETRNKKQETIFLKTAEKLSVPSLRKNCQSQDRIKIVSPKSAKKLARADKGGNRRATIKGIRILCSGRINGVEKAKTQSKRLGQTSLHFFSEKIDYSCIHVNTKFGIIGVKVWICFKK</sequence>
<evidence type="ECO:0000256" key="2">
    <source>
        <dbReference type="ARBA" id="ARBA00022980"/>
    </source>
</evidence>
<dbReference type="PANTHER" id="PTHR11760:SF32">
    <property type="entry name" value="SMALL RIBOSOMAL SUBUNIT PROTEIN US3"/>
    <property type="match status" value="1"/>
</dbReference>
<dbReference type="GO" id="GO:0003735">
    <property type="term" value="F:structural constituent of ribosome"/>
    <property type="evidence" value="ECO:0007669"/>
    <property type="project" value="InterPro"/>
</dbReference>
<dbReference type="GeneID" id="35414638"/>
<feature type="compositionally biased region" description="Basic and acidic residues" evidence="6">
    <location>
        <begin position="348"/>
        <end position="367"/>
    </location>
</feature>
<feature type="compositionally biased region" description="Basic residues" evidence="6">
    <location>
        <begin position="165"/>
        <end position="179"/>
    </location>
</feature>
<dbReference type="InterPro" id="IPR018280">
    <property type="entry name" value="Ribosomal_uS3_CS"/>
</dbReference>
<keyword evidence="2 5" id="KW-0689">Ribosomal protein</keyword>
<dbReference type="AlphaFoldDB" id="A0A1S5R1Y0"/>
<name>A0A1S5R1Y0_9CHLO</name>
<dbReference type="InterPro" id="IPR057258">
    <property type="entry name" value="Ribosomal_uS3"/>
</dbReference>
<proteinExistence type="inferred from homology"/>
<evidence type="ECO:0000256" key="1">
    <source>
        <dbReference type="ARBA" id="ARBA00010761"/>
    </source>
</evidence>